<dbReference type="InterPro" id="IPR046341">
    <property type="entry name" value="SET_dom_sf"/>
</dbReference>
<evidence type="ECO:0000313" key="1">
    <source>
        <dbReference type="EMBL" id="OCK84950.1"/>
    </source>
</evidence>
<dbReference type="GO" id="GO:0016279">
    <property type="term" value="F:protein-lysine N-methyltransferase activity"/>
    <property type="evidence" value="ECO:0007669"/>
    <property type="project" value="InterPro"/>
</dbReference>
<name>A0A8E2JJH5_9PEZI</name>
<dbReference type="Gene3D" id="3.90.1410.10">
    <property type="entry name" value="set domain protein methyltransferase, domain 1"/>
    <property type="match status" value="1"/>
</dbReference>
<dbReference type="InterPro" id="IPR050600">
    <property type="entry name" value="SETD3_SETD6_MTase"/>
</dbReference>
<organism evidence="1 2">
    <name type="scientific">Lepidopterella palustris CBS 459.81</name>
    <dbReference type="NCBI Taxonomy" id="1314670"/>
    <lineage>
        <taxon>Eukaryota</taxon>
        <taxon>Fungi</taxon>
        <taxon>Dikarya</taxon>
        <taxon>Ascomycota</taxon>
        <taxon>Pezizomycotina</taxon>
        <taxon>Dothideomycetes</taxon>
        <taxon>Pleosporomycetidae</taxon>
        <taxon>Mytilinidiales</taxon>
        <taxon>Argynnaceae</taxon>
        <taxon>Lepidopterella</taxon>
    </lineage>
</organism>
<dbReference type="InterPro" id="IPR044432">
    <property type="entry name" value="Set10/Efm1_SET"/>
</dbReference>
<reference evidence="1 2" key="1">
    <citation type="journal article" date="2016" name="Nat. Commun.">
        <title>Ectomycorrhizal ecology is imprinted in the genome of the dominant symbiotic fungus Cenococcum geophilum.</title>
        <authorList>
            <consortium name="DOE Joint Genome Institute"/>
            <person name="Peter M."/>
            <person name="Kohler A."/>
            <person name="Ohm R.A."/>
            <person name="Kuo A."/>
            <person name="Krutzmann J."/>
            <person name="Morin E."/>
            <person name="Arend M."/>
            <person name="Barry K.W."/>
            <person name="Binder M."/>
            <person name="Choi C."/>
            <person name="Clum A."/>
            <person name="Copeland A."/>
            <person name="Grisel N."/>
            <person name="Haridas S."/>
            <person name="Kipfer T."/>
            <person name="LaButti K."/>
            <person name="Lindquist E."/>
            <person name="Lipzen A."/>
            <person name="Maire R."/>
            <person name="Meier B."/>
            <person name="Mihaltcheva S."/>
            <person name="Molinier V."/>
            <person name="Murat C."/>
            <person name="Poggeler S."/>
            <person name="Quandt C.A."/>
            <person name="Sperisen C."/>
            <person name="Tritt A."/>
            <person name="Tisserant E."/>
            <person name="Crous P.W."/>
            <person name="Henrissat B."/>
            <person name="Nehls U."/>
            <person name="Egli S."/>
            <person name="Spatafora J.W."/>
            <person name="Grigoriev I.V."/>
            <person name="Martin F.M."/>
        </authorList>
    </citation>
    <scope>NUCLEOTIDE SEQUENCE [LARGE SCALE GENOMIC DNA]</scope>
    <source>
        <strain evidence="1 2">CBS 459.81</strain>
    </source>
</reference>
<accession>A0A8E2JJH5</accession>
<proteinExistence type="predicted"/>
<protein>
    <submittedName>
        <fullName evidence="1">SET domain-containing protein</fullName>
    </submittedName>
</protein>
<dbReference type="Proteomes" id="UP000250266">
    <property type="component" value="Unassembled WGS sequence"/>
</dbReference>
<dbReference type="CDD" id="cd19180">
    <property type="entry name" value="SET_SpSET10-like"/>
    <property type="match status" value="1"/>
</dbReference>
<sequence length="615" mass="70108">MSRCGALFEWFERNGGYLDPIAEFVDETQNGIHVEAREDLELDEHTSGVRIGTCPLALSISYLNVLPESKLPANCLVRYIPGELTTLHEVVPGYVLSRFVLIQQFLLEIESFWFPYIACLPQPDQGFNTPVYFSDEDLKWLQGTNLASAAEERLQLWVEEWRNARHHLRIHDEPNHEKYTWELYKWAASIFTSRGFTSAHAIPGLDTFAILYPVLDSLNHQWGAKVEWGFIEGAYTLRILENIQAKTQILNNYGPKGNEELLMGYGFCIEDNPCDQVAIRLGGILPALAQAHIKNAHMREVGTDLDALASEFYLRGPDSVYRAYGNVSTCFRGIPSLLLLSVLVMVLTERGIPLEALESSDSIGRLNIGAIRILRVPIKAKYDKLLDRPLSEPQNAKQKYAKIYRDGQLKILQSILQDFDSTMAHLANIAGGWVPSVKGQLQCALIDIHTADSLLERENPELRREWQDGVEDVLVRINSAVMHHHQVEDTVWMLWFIFAFIHCNEIPNRKMSVIGLWLDDIIALYGSEESPVDVDRTEVRFLRKLINAAKKKHPVSAWALKAPSISYNTLWWILRVVKSEMFTIRGPGFEGKEIQVMYMHQDLKPEPWVTRDLDG</sequence>
<dbReference type="EMBL" id="KV744827">
    <property type="protein sequence ID" value="OCK84950.1"/>
    <property type="molecule type" value="Genomic_DNA"/>
</dbReference>
<keyword evidence="2" id="KW-1185">Reference proteome</keyword>
<dbReference type="PANTHER" id="PTHR13271">
    <property type="entry name" value="UNCHARACTERIZED PUTATIVE METHYLTRANSFERASE"/>
    <property type="match status" value="1"/>
</dbReference>
<gene>
    <name evidence="1" type="ORF">K432DRAFT_389072</name>
</gene>
<dbReference type="SUPFAM" id="SSF82199">
    <property type="entry name" value="SET domain"/>
    <property type="match status" value="1"/>
</dbReference>
<dbReference type="OrthoDB" id="42889at2759"/>
<evidence type="ECO:0000313" key="2">
    <source>
        <dbReference type="Proteomes" id="UP000250266"/>
    </source>
</evidence>
<dbReference type="AlphaFoldDB" id="A0A8E2JJH5"/>